<evidence type="ECO:0000256" key="1">
    <source>
        <dbReference type="SAM" id="MobiDB-lite"/>
    </source>
</evidence>
<evidence type="ECO:0000259" key="2">
    <source>
        <dbReference type="Pfam" id="PF06985"/>
    </source>
</evidence>
<reference evidence="3 4" key="1">
    <citation type="submission" date="2024-04" db="EMBL/GenBank/DDBJ databases">
        <title>Phyllosticta paracitricarpa is synonymous to the EU quarantine fungus P. citricarpa based on phylogenomic analyses.</title>
        <authorList>
            <consortium name="Lawrence Berkeley National Laboratory"/>
            <person name="Van Ingen-Buijs V.A."/>
            <person name="Van Westerhoven A.C."/>
            <person name="Haridas S."/>
            <person name="Skiadas P."/>
            <person name="Martin F."/>
            <person name="Groenewald J.Z."/>
            <person name="Crous P.W."/>
            <person name="Seidl M.F."/>
        </authorList>
    </citation>
    <scope>NUCLEOTIDE SEQUENCE [LARGE SCALE GENOMIC DNA]</scope>
    <source>
        <strain evidence="3 4">CBS 123374</strain>
    </source>
</reference>
<feature type="region of interest" description="Disordered" evidence="1">
    <location>
        <begin position="391"/>
        <end position="419"/>
    </location>
</feature>
<protein>
    <submittedName>
        <fullName evidence="3">Heterokaryon incompatibility protein-domain-containing protein</fullName>
    </submittedName>
</protein>
<sequence length="683" mass="78431">MANVRTFYSTQLQPTIDWDRIRRLVVSCSLGHSRCRKRQTHCLPAGFRVIDVHKRCVREAGSACHFVALSYVWGDTPDYTKFTATRSSIHILKQEGALVDWRTPRTINDAMQACIELGERFLWADRLCIIQDDENDKENQINSMDTIFRSATFTIAAIDGTVDDGIPGISAPRTPQHNGCTIDDLEVMATYNPPVIASLYSPWSKRGWTLQESLLSSRMLYFTQTLAYFRCLRNDRFEDIRIEAPWRSFRDRLIPSRSESIYRCWGMHLQDYRTRSLSDPKDVFNAFAGIANNLFPCPDKPLYGLPRTEFDQTLLWSLDRLTVFMPCPQLCYWDCPSWSWGYTRNFPEHRIVLSPFRWVETLVRWGFVDAGGQLSTFQYARTSYKPETSIHGEAVTSSSESDSDSAHDSESSEKSRESAILSTKPEEWIYSIIAIAWKSGCISTSYPSNASTDVPFCKMSKDLKILLGDLEALSQIWLDQLPSPLSHLEEESLREGLQKLLKPGVLIGSVQSAFFKVVRPAKWNRYWHSEPLHIHDRSGRIVGDLGKYYDPMADAEILSSMRGDESTVELIGLSLSCISGRALTGYKYNYLHSILDYLCGISYWEQYENPQRFTMKRYLEILSDRDRDLTFFDSEGNYMPLLPIVNVMVIGWSGPYAHRITIGWVLLTSWIKAEREIKTILLE</sequence>
<dbReference type="InterPro" id="IPR010730">
    <property type="entry name" value="HET"/>
</dbReference>
<comment type="caution">
    <text evidence="3">The sequence shown here is derived from an EMBL/GenBank/DDBJ whole genome shotgun (WGS) entry which is preliminary data.</text>
</comment>
<feature type="compositionally biased region" description="Basic and acidic residues" evidence="1">
    <location>
        <begin position="404"/>
        <end position="417"/>
    </location>
</feature>
<evidence type="ECO:0000313" key="4">
    <source>
        <dbReference type="Proteomes" id="UP001492380"/>
    </source>
</evidence>
<keyword evidence="4" id="KW-1185">Reference proteome</keyword>
<evidence type="ECO:0000313" key="3">
    <source>
        <dbReference type="EMBL" id="KAK8243819.1"/>
    </source>
</evidence>
<name>A0ABR1YZR1_9PEZI</name>
<proteinExistence type="predicted"/>
<dbReference type="Pfam" id="PF06985">
    <property type="entry name" value="HET"/>
    <property type="match status" value="1"/>
</dbReference>
<dbReference type="Proteomes" id="UP001492380">
    <property type="component" value="Unassembled WGS sequence"/>
</dbReference>
<feature type="domain" description="Heterokaryon incompatibility" evidence="2">
    <location>
        <begin position="66"/>
        <end position="212"/>
    </location>
</feature>
<organism evidence="3 4">
    <name type="scientific">Phyllosticta capitalensis</name>
    <dbReference type="NCBI Taxonomy" id="121624"/>
    <lineage>
        <taxon>Eukaryota</taxon>
        <taxon>Fungi</taxon>
        <taxon>Dikarya</taxon>
        <taxon>Ascomycota</taxon>
        <taxon>Pezizomycotina</taxon>
        <taxon>Dothideomycetes</taxon>
        <taxon>Dothideomycetes incertae sedis</taxon>
        <taxon>Botryosphaeriales</taxon>
        <taxon>Phyllostictaceae</taxon>
        <taxon>Phyllosticta</taxon>
    </lineage>
</organism>
<dbReference type="PANTHER" id="PTHR33112:SF12">
    <property type="entry name" value="HETEROKARYON INCOMPATIBILITY DOMAIN-CONTAINING PROTEIN"/>
    <property type="match status" value="1"/>
</dbReference>
<accession>A0ABR1YZR1</accession>
<dbReference type="EMBL" id="JBBWRZ010000002">
    <property type="protein sequence ID" value="KAK8243819.1"/>
    <property type="molecule type" value="Genomic_DNA"/>
</dbReference>
<gene>
    <name evidence="3" type="ORF">HDK90DRAFT_462714</name>
</gene>
<dbReference type="PANTHER" id="PTHR33112">
    <property type="entry name" value="DOMAIN PROTEIN, PUTATIVE-RELATED"/>
    <property type="match status" value="1"/>
</dbReference>